<dbReference type="EMBL" id="GG738889">
    <property type="protein sequence ID" value="EFC40959.1"/>
    <property type="molecule type" value="Genomic_DNA"/>
</dbReference>
<evidence type="ECO:0000256" key="4">
    <source>
        <dbReference type="ARBA" id="ARBA00023004"/>
    </source>
</evidence>
<dbReference type="PROSITE" id="PS00086">
    <property type="entry name" value="CYTOCHROME_P450"/>
    <property type="match status" value="1"/>
</dbReference>
<dbReference type="GO" id="GO:0004497">
    <property type="term" value="F:monooxygenase activity"/>
    <property type="evidence" value="ECO:0007669"/>
    <property type="project" value="UniProtKB-KW"/>
</dbReference>
<gene>
    <name evidence="8" type="ORF">NAEGRDRAFT_71244</name>
</gene>
<dbReference type="Pfam" id="PF00067">
    <property type="entry name" value="p450"/>
    <property type="match status" value="1"/>
</dbReference>
<dbReference type="PANTHER" id="PTHR24303:SF31">
    <property type="entry name" value="CYTOCHROME P450 307A1-RELATED"/>
    <property type="match status" value="1"/>
</dbReference>
<reference evidence="8 9" key="1">
    <citation type="journal article" date="2010" name="Cell">
        <title>The genome of Naegleria gruberi illuminates early eukaryotic versatility.</title>
        <authorList>
            <person name="Fritz-Laylin L.K."/>
            <person name="Prochnik S.E."/>
            <person name="Ginger M.L."/>
            <person name="Dacks J.B."/>
            <person name="Carpenter M.L."/>
            <person name="Field M.C."/>
            <person name="Kuo A."/>
            <person name="Paredez A."/>
            <person name="Chapman J."/>
            <person name="Pham J."/>
            <person name="Shu S."/>
            <person name="Neupane R."/>
            <person name="Cipriano M."/>
            <person name="Mancuso J."/>
            <person name="Tu H."/>
            <person name="Salamov A."/>
            <person name="Lindquist E."/>
            <person name="Shapiro H."/>
            <person name="Lucas S."/>
            <person name="Grigoriev I.V."/>
            <person name="Cande W.Z."/>
            <person name="Fulton C."/>
            <person name="Rokhsar D.S."/>
            <person name="Dawson S.C."/>
        </authorList>
    </citation>
    <scope>NUCLEOTIDE SEQUENCE [LARGE SCALE GENOMIC DNA]</scope>
    <source>
        <strain evidence="8 9">NEG-M</strain>
    </source>
</reference>
<dbReference type="Proteomes" id="UP000006671">
    <property type="component" value="Unassembled WGS sequence"/>
</dbReference>
<dbReference type="PRINTS" id="PR00385">
    <property type="entry name" value="P450"/>
</dbReference>
<accession>D2VQJ2</accession>
<organism evidence="9">
    <name type="scientific">Naegleria gruberi</name>
    <name type="common">Amoeba</name>
    <dbReference type="NCBI Taxonomy" id="5762"/>
    <lineage>
        <taxon>Eukaryota</taxon>
        <taxon>Discoba</taxon>
        <taxon>Heterolobosea</taxon>
        <taxon>Tetramitia</taxon>
        <taxon>Eutetramitia</taxon>
        <taxon>Vahlkampfiidae</taxon>
        <taxon>Naegleria</taxon>
    </lineage>
</organism>
<dbReference type="InParanoid" id="D2VQJ2"/>
<dbReference type="STRING" id="5762.D2VQJ2"/>
<keyword evidence="4 6" id="KW-0408">Iron</keyword>
<sequence>MFSKLLTRTTSTSNTCCLLLRSSSNAVIKNSQSLISSATTQTRHFTSNNKENSTLAQTVETDNSTNQTAGCPYHQNVANTIKEIKPWNQVPGPKPWPLIGNLIDIKKNAFNPSGYFLSLCDTYGDLVKLTVFGTNMLIIANPYVLSELFKKEDRRKLLESTRYYKEPRGLVLSPVELRLDEDWNSIRQLFNIAMRPEFQENITIPQLTELNGEFLRRLVANMKHVPQSDKYQLLNTVDTTSRYAFDAVLKVFLGVKMTDDIAKSLPFEIRDFVKYSVSVLDMAIMLDHKPPFYRLYKTKEFKEFETYYDKSYEFARYCIQRFKTNPSEKERLLELLENRAKDQDQANARIESVMINFLQAGIDITVRILCHCLYRLAHHPEYQEKIYKESVEIFGEPTIEEMTSENGLVIAKEHYKKLKLTKNFVEEVLRLNSFSYLTMGRQLSQDTEIGGYTVPKDTIIIAMQRWATMKDEYVPRGEEFIPERHEKGSPLAPVNNFVSIPFGVGARKCPGSRIASTELYFGIINAVRHFKLSHENPEVLPPTSFDQSLLYIDSKKNPLYFTPREHVKEFVEKNAKL</sequence>
<comment type="cofactor">
    <cofactor evidence="1 6">
        <name>heme</name>
        <dbReference type="ChEBI" id="CHEBI:30413"/>
    </cofactor>
</comment>
<keyword evidence="3 7" id="KW-0560">Oxidoreductase</keyword>
<dbReference type="OrthoDB" id="3945418at2759"/>
<dbReference type="VEuPathDB" id="AmoebaDB:NAEGRDRAFT_71244"/>
<dbReference type="InterPro" id="IPR001128">
    <property type="entry name" value="Cyt_P450"/>
</dbReference>
<feature type="binding site" description="axial binding residue" evidence="6">
    <location>
        <position position="509"/>
    </location>
    <ligand>
        <name>heme</name>
        <dbReference type="ChEBI" id="CHEBI:30413"/>
    </ligand>
    <ligandPart>
        <name>Fe</name>
        <dbReference type="ChEBI" id="CHEBI:18248"/>
    </ligandPart>
</feature>
<dbReference type="GeneID" id="8855599"/>
<name>D2VQJ2_NAEGR</name>
<evidence type="ECO:0000256" key="5">
    <source>
        <dbReference type="ARBA" id="ARBA00023033"/>
    </source>
</evidence>
<dbReference type="GO" id="GO:0016705">
    <property type="term" value="F:oxidoreductase activity, acting on paired donors, with incorporation or reduction of molecular oxygen"/>
    <property type="evidence" value="ECO:0007669"/>
    <property type="project" value="InterPro"/>
</dbReference>
<dbReference type="AlphaFoldDB" id="D2VQJ2"/>
<evidence type="ECO:0000313" key="8">
    <source>
        <dbReference type="EMBL" id="EFC40959.1"/>
    </source>
</evidence>
<dbReference type="OMA" id="GPQTHVN"/>
<evidence type="ECO:0000256" key="6">
    <source>
        <dbReference type="PIRSR" id="PIRSR602401-1"/>
    </source>
</evidence>
<keyword evidence="2 6" id="KW-0479">Metal-binding</keyword>
<comment type="similarity">
    <text evidence="7">Belongs to the cytochrome P450 family.</text>
</comment>
<evidence type="ECO:0000256" key="1">
    <source>
        <dbReference type="ARBA" id="ARBA00001971"/>
    </source>
</evidence>
<dbReference type="Gene3D" id="1.10.630.10">
    <property type="entry name" value="Cytochrome P450"/>
    <property type="match status" value="1"/>
</dbReference>
<dbReference type="PANTHER" id="PTHR24303">
    <property type="entry name" value="HEME-BINDING MONOOXYGENASE FAMILY"/>
    <property type="match status" value="1"/>
</dbReference>
<proteinExistence type="inferred from homology"/>
<dbReference type="RefSeq" id="XP_002673703.1">
    <property type="nucleotide sequence ID" value="XM_002673657.1"/>
</dbReference>
<protein>
    <submittedName>
        <fullName evidence="8">Predicted protein</fullName>
    </submittedName>
</protein>
<dbReference type="InterPro" id="IPR002401">
    <property type="entry name" value="Cyt_P450_E_grp-I"/>
</dbReference>
<keyword evidence="9" id="KW-1185">Reference proteome</keyword>
<evidence type="ECO:0000256" key="7">
    <source>
        <dbReference type="RuleBase" id="RU000461"/>
    </source>
</evidence>
<evidence type="ECO:0000256" key="2">
    <source>
        <dbReference type="ARBA" id="ARBA00022723"/>
    </source>
</evidence>
<evidence type="ECO:0000313" key="9">
    <source>
        <dbReference type="Proteomes" id="UP000006671"/>
    </source>
</evidence>
<dbReference type="InterPro" id="IPR017972">
    <property type="entry name" value="Cyt_P450_CS"/>
</dbReference>
<dbReference type="InterPro" id="IPR036396">
    <property type="entry name" value="Cyt_P450_sf"/>
</dbReference>
<dbReference type="GO" id="GO:0005506">
    <property type="term" value="F:iron ion binding"/>
    <property type="evidence" value="ECO:0007669"/>
    <property type="project" value="InterPro"/>
</dbReference>
<dbReference type="eggNOG" id="KOG0159">
    <property type="taxonomic scope" value="Eukaryota"/>
</dbReference>
<dbReference type="KEGG" id="ngr:NAEGRDRAFT_71244"/>
<keyword evidence="5 7" id="KW-0503">Monooxygenase</keyword>
<dbReference type="GO" id="GO:0020037">
    <property type="term" value="F:heme binding"/>
    <property type="evidence" value="ECO:0007669"/>
    <property type="project" value="InterPro"/>
</dbReference>
<dbReference type="PRINTS" id="PR00463">
    <property type="entry name" value="EP450I"/>
</dbReference>
<evidence type="ECO:0000256" key="3">
    <source>
        <dbReference type="ARBA" id="ARBA00023002"/>
    </source>
</evidence>
<keyword evidence="6 7" id="KW-0349">Heme</keyword>
<dbReference type="SUPFAM" id="SSF48264">
    <property type="entry name" value="Cytochrome P450"/>
    <property type="match status" value="1"/>
</dbReference>